<dbReference type="GO" id="GO:0000155">
    <property type="term" value="F:phosphorelay sensor kinase activity"/>
    <property type="evidence" value="ECO:0007669"/>
    <property type="project" value="InterPro"/>
</dbReference>
<dbReference type="GO" id="GO:0006935">
    <property type="term" value="P:chemotaxis"/>
    <property type="evidence" value="ECO:0007669"/>
    <property type="project" value="UniProtKB-UniRule"/>
</dbReference>
<dbReference type="InterPro" id="IPR022642">
    <property type="entry name" value="CheR_C"/>
</dbReference>
<keyword evidence="8" id="KW-0378">Hydrolase</keyword>
<keyword evidence="7" id="KW-0418">Kinase</keyword>
<dbReference type="FunFam" id="3.30.565.10:FF:000006">
    <property type="entry name" value="Sensor histidine kinase WalK"/>
    <property type="match status" value="1"/>
</dbReference>
<proteinExistence type="predicted"/>
<dbReference type="CDD" id="cd00075">
    <property type="entry name" value="HATPase"/>
    <property type="match status" value="1"/>
</dbReference>
<evidence type="ECO:0000259" key="12">
    <source>
        <dbReference type="PROSITE" id="PS50122"/>
    </source>
</evidence>
<dbReference type="Gene3D" id="1.10.155.10">
    <property type="entry name" value="Chemotaxis receptor methyltransferase CheR, N-terminal domain"/>
    <property type="match status" value="1"/>
</dbReference>
<dbReference type="SMART" id="SM00091">
    <property type="entry name" value="PAS"/>
    <property type="match status" value="1"/>
</dbReference>
<feature type="region of interest" description="Disordered" evidence="10">
    <location>
        <begin position="645"/>
        <end position="669"/>
    </location>
</feature>
<evidence type="ECO:0000256" key="9">
    <source>
        <dbReference type="SAM" id="Coils"/>
    </source>
</evidence>
<evidence type="ECO:0000256" key="6">
    <source>
        <dbReference type="ARBA" id="ARBA00022691"/>
    </source>
</evidence>
<dbReference type="SUPFAM" id="SSF47384">
    <property type="entry name" value="Homodimeric domain of signal transducing histidine kinase"/>
    <property type="match status" value="1"/>
</dbReference>
<dbReference type="GO" id="GO:0008984">
    <property type="term" value="F:protein-glutamate methylesterase activity"/>
    <property type="evidence" value="ECO:0007669"/>
    <property type="project" value="InterPro"/>
</dbReference>
<evidence type="ECO:0000256" key="8">
    <source>
        <dbReference type="PROSITE-ProRule" id="PRU00050"/>
    </source>
</evidence>
<reference evidence="15" key="1">
    <citation type="submission" date="2018-12" db="EMBL/GenBank/DDBJ databases">
        <title>Tengunoibacter tsumagoiensis gen. nov., sp. nov., Dictyobacter kobayashii sp. nov., D. alpinus sp. nov., and D. joshuensis sp. nov. and description of Dictyobacteraceae fam. nov. within the order Ktedonobacterales isolated from Tengu-no-mugimeshi.</title>
        <authorList>
            <person name="Wang C.M."/>
            <person name="Zheng Y."/>
            <person name="Sakai Y."/>
            <person name="Toyoda A."/>
            <person name="Minakuchi Y."/>
            <person name="Abe K."/>
            <person name="Yokota A."/>
            <person name="Yabe S."/>
        </authorList>
    </citation>
    <scope>NUCLEOTIDE SEQUENCE [LARGE SCALE GENOMIC DNA]</scope>
    <source>
        <strain evidence="15">Uno16</strain>
    </source>
</reference>
<dbReference type="GO" id="GO:0008983">
    <property type="term" value="F:protein-glutamate O-methyltransferase activity"/>
    <property type="evidence" value="ECO:0007669"/>
    <property type="project" value="UniProtKB-EC"/>
</dbReference>
<dbReference type="Pfam" id="PF08448">
    <property type="entry name" value="PAS_4"/>
    <property type="match status" value="1"/>
</dbReference>
<dbReference type="PROSITE" id="PS50123">
    <property type="entry name" value="CHER"/>
    <property type="match status" value="1"/>
</dbReference>
<dbReference type="SUPFAM" id="SSF53335">
    <property type="entry name" value="S-adenosyl-L-methionine-dependent methyltransferases"/>
    <property type="match status" value="1"/>
</dbReference>
<dbReference type="Gene3D" id="3.40.50.150">
    <property type="entry name" value="Vaccinia Virus protein VP39"/>
    <property type="match status" value="1"/>
</dbReference>
<dbReference type="SUPFAM" id="SSF47757">
    <property type="entry name" value="Chemotaxis receptor methyltransferase CheR, N-terminal domain"/>
    <property type="match status" value="1"/>
</dbReference>
<dbReference type="SMART" id="SM00387">
    <property type="entry name" value="HATPase_c"/>
    <property type="match status" value="1"/>
</dbReference>
<dbReference type="InterPro" id="IPR000780">
    <property type="entry name" value="CheR_MeTrfase"/>
</dbReference>
<dbReference type="InterPro" id="IPR036890">
    <property type="entry name" value="HATPase_C_sf"/>
</dbReference>
<dbReference type="RefSeq" id="WP_161981887.1">
    <property type="nucleotide sequence ID" value="NZ_BIFT01000001.1"/>
</dbReference>
<evidence type="ECO:0000256" key="4">
    <source>
        <dbReference type="ARBA" id="ARBA00022603"/>
    </source>
</evidence>
<dbReference type="SMART" id="SM00388">
    <property type="entry name" value="HisKA"/>
    <property type="match status" value="1"/>
</dbReference>
<organism evidence="14 15">
    <name type="scientific">Dictyobacter alpinus</name>
    <dbReference type="NCBI Taxonomy" id="2014873"/>
    <lineage>
        <taxon>Bacteria</taxon>
        <taxon>Bacillati</taxon>
        <taxon>Chloroflexota</taxon>
        <taxon>Ktedonobacteria</taxon>
        <taxon>Ktedonobacterales</taxon>
        <taxon>Dictyobacteraceae</taxon>
        <taxon>Dictyobacter</taxon>
    </lineage>
</organism>
<keyword evidence="9" id="KW-0175">Coiled coil</keyword>
<dbReference type="SMART" id="SM00138">
    <property type="entry name" value="MeTrc"/>
    <property type="match status" value="1"/>
</dbReference>
<feature type="domain" description="Histidine kinase" evidence="11">
    <location>
        <begin position="903"/>
        <end position="1119"/>
    </location>
</feature>
<dbReference type="InterPro" id="IPR029063">
    <property type="entry name" value="SAM-dependent_MTases_sf"/>
</dbReference>
<evidence type="ECO:0000259" key="11">
    <source>
        <dbReference type="PROSITE" id="PS50109"/>
    </source>
</evidence>
<keyword evidence="15" id="KW-1185">Reference proteome</keyword>
<keyword evidence="8" id="KW-0145">Chemotaxis</keyword>
<dbReference type="InterPro" id="IPR035909">
    <property type="entry name" value="CheB_C"/>
</dbReference>
<dbReference type="SUPFAM" id="SSF55785">
    <property type="entry name" value="PYP-like sensor domain (PAS domain)"/>
    <property type="match status" value="1"/>
</dbReference>
<dbReference type="PROSITE" id="PS50109">
    <property type="entry name" value="HIS_KIN"/>
    <property type="match status" value="1"/>
</dbReference>
<dbReference type="Pfam" id="PF01739">
    <property type="entry name" value="CheR"/>
    <property type="match status" value="1"/>
</dbReference>
<evidence type="ECO:0000313" key="14">
    <source>
        <dbReference type="EMBL" id="GCE25124.1"/>
    </source>
</evidence>
<gene>
    <name evidence="14" type="ORF">KDA_06080</name>
</gene>
<dbReference type="InterPro" id="IPR050903">
    <property type="entry name" value="Bact_Chemotaxis_MeTrfase"/>
</dbReference>
<dbReference type="AlphaFoldDB" id="A0A402B192"/>
<dbReference type="PANTHER" id="PTHR24422">
    <property type="entry name" value="CHEMOTAXIS PROTEIN METHYLTRANSFERASE"/>
    <property type="match status" value="1"/>
</dbReference>
<dbReference type="Pfam" id="PF03705">
    <property type="entry name" value="CheR_N"/>
    <property type="match status" value="1"/>
</dbReference>
<dbReference type="SUPFAM" id="SSF55874">
    <property type="entry name" value="ATPase domain of HSP90 chaperone/DNA topoisomerase II/histidine kinase"/>
    <property type="match status" value="1"/>
</dbReference>
<comment type="caution">
    <text evidence="14">The sequence shown here is derived from an EMBL/GenBank/DDBJ whole genome shotgun (WGS) entry which is preliminary data.</text>
</comment>
<dbReference type="GO" id="GO:0032259">
    <property type="term" value="P:methylation"/>
    <property type="evidence" value="ECO:0007669"/>
    <property type="project" value="UniProtKB-KW"/>
</dbReference>
<protein>
    <submittedName>
        <fullName evidence="14">Uncharacterized protein</fullName>
    </submittedName>
</protein>
<accession>A0A402B192</accession>
<feature type="active site" evidence="8">
    <location>
        <position position="54"/>
    </location>
</feature>
<dbReference type="Gene3D" id="1.10.287.130">
    <property type="match status" value="1"/>
</dbReference>
<feature type="domain" description="CheB-type methylesterase" evidence="12">
    <location>
        <begin position="16"/>
        <end position="198"/>
    </location>
</feature>
<evidence type="ECO:0000313" key="15">
    <source>
        <dbReference type="Proteomes" id="UP000287171"/>
    </source>
</evidence>
<evidence type="ECO:0000256" key="7">
    <source>
        <dbReference type="ARBA" id="ARBA00022777"/>
    </source>
</evidence>
<dbReference type="InterPro" id="IPR035965">
    <property type="entry name" value="PAS-like_dom_sf"/>
</dbReference>
<dbReference type="InterPro" id="IPR003594">
    <property type="entry name" value="HATPase_dom"/>
</dbReference>
<dbReference type="Pfam" id="PF01339">
    <property type="entry name" value="CheB_methylest"/>
    <property type="match status" value="1"/>
</dbReference>
<dbReference type="Pfam" id="PF00512">
    <property type="entry name" value="HisKA"/>
    <property type="match status" value="1"/>
</dbReference>
<dbReference type="CDD" id="cd16434">
    <property type="entry name" value="CheB-CheR_fusion"/>
    <property type="match status" value="1"/>
</dbReference>
<dbReference type="GO" id="GO:0005737">
    <property type="term" value="C:cytoplasm"/>
    <property type="evidence" value="ECO:0007669"/>
    <property type="project" value="InterPro"/>
</dbReference>
<comment type="catalytic activity">
    <reaction evidence="1">
        <text>ATP + protein L-histidine = ADP + protein N-phospho-L-histidine.</text>
        <dbReference type="EC" id="2.7.13.3"/>
    </reaction>
</comment>
<feature type="active site" evidence="8">
    <location>
        <position position="27"/>
    </location>
</feature>
<dbReference type="Gene3D" id="3.30.565.10">
    <property type="entry name" value="Histidine kinase-like ATPase, C-terminal domain"/>
    <property type="match status" value="1"/>
</dbReference>
<evidence type="ECO:0000256" key="5">
    <source>
        <dbReference type="ARBA" id="ARBA00022679"/>
    </source>
</evidence>
<dbReference type="Gene3D" id="3.40.50.180">
    <property type="entry name" value="Methylesterase CheB, C-terminal domain"/>
    <property type="match status" value="1"/>
</dbReference>
<sequence>MDTIAEGTSAQEASRPLSFPIVGIGASVGGLEAFTQVLKLLPSTTNMAYVLVQHLDPTHTSLLAHLLTPTTPMRVQEARDGMVVQANQIYVIAPNTDLTLRESTLILTPRTTTINQHLSIDTFFSSLAENARHHPIGVILSGNASDGTRGIQVLKERGGVTLAQAADSAQAPTMPLSAIASGCIDFIGSPEQIAQELIRISHHPSFHQPITEEVTFPTETGPSREQAFLKILRLVRQRTTVDFTAYKSTTLLRRIDRRMVLQQIESDSAYLQYLRDHPAEITALSDDMLIGVTAFFRHPEAYQALIHEVLPHLLATRTASEQLRIWVAGCSTGEEVYSLAISVQEYLTERNLSLPFHIFGTDLNEKAIVQARKGIYTMPALSALSTEQIQRFFQQVNGNYQIHPSLREHCIFAQQNLLADPPFSHVDLLTCQNVLIYLKPEAQQKLIQTFHYALKLNGFLLLGSSETIGAATNLFAPVGDSRHLYRQKNTSTRFPFLWNRQKAVQNKQGDLLMEGHLMREEERPYAFDIQKEMDRLLLERYAPACVVIDTQMEILHFRGRTSQYLEPTAGKASLNLFKMARQSLEFALRTVITTARHSGQPVTQANVHFQDQAVQREITLEVIPLPALSTPRFFMILFHEPTSSLSAAEKPPLDKEATTSKARNGAKDRRIRQLEHELMVTRQQMHAIIEEMEASQEELQSANEEVLSSNEELRSLNEELETSKEEIQATNEELRSLNEELETSRKEIQATNEQLQQFNEHLHQGNEQLQEARMYAENIVNTIREPLLVLDANFCISSANPAFSQFFQLAPADIEQHPFFELDHHQWDIPELRHLLEHILPEQQMFQDVEIDHVFSFIGHKILLLNARRMPGTANREPHILLAFEDVTQRQELERHKDAFLAIASHELKTPVTSLKMYAQLLRRTYTRDGDEKAAHMLATMEEQANRLTHLVYLLLDTTQLQAGTLLLQPTIFDMNALVSTLIEQVQHTAETHPIQMEGRIQASFKGDPDRISQVLTNFLSNAIKYTPAETPILVRLAEEAEAIVLSVRDKGKGIPVEKQASLFERFYRVNDSSQTAIPGLGLGLYISSEIVKQHGGQVWVESQEGEGSTFFARFPRDGAPH</sequence>
<dbReference type="InterPro" id="IPR005467">
    <property type="entry name" value="His_kinase_dom"/>
</dbReference>
<evidence type="ECO:0000259" key="13">
    <source>
        <dbReference type="PROSITE" id="PS50123"/>
    </source>
</evidence>
<feature type="active site" evidence="8">
    <location>
        <position position="146"/>
    </location>
</feature>
<dbReference type="InterPro" id="IPR036097">
    <property type="entry name" value="HisK_dim/P_sf"/>
</dbReference>
<dbReference type="Gene3D" id="3.30.450.20">
    <property type="entry name" value="PAS domain"/>
    <property type="match status" value="1"/>
</dbReference>
<dbReference type="EMBL" id="BIFT01000001">
    <property type="protein sequence ID" value="GCE25124.1"/>
    <property type="molecule type" value="Genomic_DNA"/>
</dbReference>
<keyword evidence="4" id="KW-0489">Methyltransferase</keyword>
<dbReference type="InterPro" id="IPR000673">
    <property type="entry name" value="Sig_transdc_resp-reg_Me-estase"/>
</dbReference>
<dbReference type="PANTHER" id="PTHR24422:SF27">
    <property type="entry name" value="PROTEIN-GLUTAMATE O-METHYLTRANSFERASE"/>
    <property type="match status" value="1"/>
</dbReference>
<keyword evidence="6" id="KW-0949">S-adenosyl-L-methionine</keyword>
<evidence type="ECO:0000256" key="10">
    <source>
        <dbReference type="SAM" id="MobiDB-lite"/>
    </source>
</evidence>
<dbReference type="CDD" id="cd00082">
    <property type="entry name" value="HisKA"/>
    <property type="match status" value="1"/>
</dbReference>
<evidence type="ECO:0000256" key="1">
    <source>
        <dbReference type="ARBA" id="ARBA00000085"/>
    </source>
</evidence>
<evidence type="ECO:0000256" key="3">
    <source>
        <dbReference type="ARBA" id="ARBA00022553"/>
    </source>
</evidence>
<dbReference type="InterPro" id="IPR022641">
    <property type="entry name" value="CheR_N"/>
</dbReference>
<dbReference type="SUPFAM" id="SSF52738">
    <property type="entry name" value="Methylesterase CheB, C-terminal domain"/>
    <property type="match status" value="1"/>
</dbReference>
<evidence type="ECO:0000256" key="2">
    <source>
        <dbReference type="ARBA" id="ARBA00001541"/>
    </source>
</evidence>
<comment type="catalytic activity">
    <reaction evidence="2">
        <text>L-glutamyl-[protein] + S-adenosyl-L-methionine = [protein]-L-glutamate 5-O-methyl ester + S-adenosyl-L-homocysteine</text>
        <dbReference type="Rhea" id="RHEA:24452"/>
        <dbReference type="Rhea" id="RHEA-COMP:10208"/>
        <dbReference type="Rhea" id="RHEA-COMP:10311"/>
        <dbReference type="ChEBI" id="CHEBI:29973"/>
        <dbReference type="ChEBI" id="CHEBI:57856"/>
        <dbReference type="ChEBI" id="CHEBI:59789"/>
        <dbReference type="ChEBI" id="CHEBI:82795"/>
        <dbReference type="EC" id="2.1.1.80"/>
    </reaction>
</comment>
<dbReference type="PROSITE" id="PS50122">
    <property type="entry name" value="CHEB"/>
    <property type="match status" value="1"/>
</dbReference>
<dbReference type="Pfam" id="PF02518">
    <property type="entry name" value="HATPase_c"/>
    <property type="match status" value="1"/>
</dbReference>
<keyword evidence="5" id="KW-0808">Transferase</keyword>
<dbReference type="NCBIfam" id="TIGR00229">
    <property type="entry name" value="sensory_box"/>
    <property type="match status" value="1"/>
</dbReference>
<dbReference type="Proteomes" id="UP000287171">
    <property type="component" value="Unassembled WGS sequence"/>
</dbReference>
<dbReference type="CDD" id="cd00130">
    <property type="entry name" value="PAS"/>
    <property type="match status" value="1"/>
</dbReference>
<keyword evidence="3" id="KW-0597">Phosphoprotein</keyword>
<feature type="domain" description="CheR-type methyltransferase" evidence="13">
    <location>
        <begin position="225"/>
        <end position="488"/>
    </location>
</feature>
<dbReference type="InterPro" id="IPR013656">
    <property type="entry name" value="PAS_4"/>
</dbReference>
<dbReference type="GO" id="GO:0000156">
    <property type="term" value="F:phosphorelay response regulator activity"/>
    <property type="evidence" value="ECO:0007669"/>
    <property type="project" value="InterPro"/>
</dbReference>
<dbReference type="InterPro" id="IPR003661">
    <property type="entry name" value="HisK_dim/P_dom"/>
</dbReference>
<dbReference type="InterPro" id="IPR000014">
    <property type="entry name" value="PAS"/>
</dbReference>
<name>A0A402B192_9CHLR</name>
<dbReference type="Gene3D" id="1.10.287.620">
    <property type="entry name" value="Helix Hairpins"/>
    <property type="match status" value="1"/>
</dbReference>
<dbReference type="InterPro" id="IPR036804">
    <property type="entry name" value="CheR_N_sf"/>
</dbReference>
<feature type="coiled-coil region" evidence="9">
    <location>
        <begin position="671"/>
        <end position="768"/>
    </location>
</feature>
<dbReference type="PRINTS" id="PR00996">
    <property type="entry name" value="CHERMTFRASE"/>
</dbReference>